<evidence type="ECO:0000313" key="2">
    <source>
        <dbReference type="Proteomes" id="UP000731907"/>
    </source>
</evidence>
<evidence type="ECO:0000313" key="1">
    <source>
        <dbReference type="EMBL" id="MBU9696285.1"/>
    </source>
</evidence>
<accession>A0ABS6J1J1</accession>
<dbReference type="InterPro" id="IPR027417">
    <property type="entry name" value="P-loop_NTPase"/>
</dbReference>
<dbReference type="Gene3D" id="3.40.50.300">
    <property type="entry name" value="P-loop containing nucleotide triphosphate hydrolases"/>
    <property type="match status" value="1"/>
</dbReference>
<dbReference type="EMBL" id="JAAATX020000001">
    <property type="protein sequence ID" value="MBU9696285.1"/>
    <property type="molecule type" value="Genomic_DNA"/>
</dbReference>
<protein>
    <submittedName>
        <fullName evidence="1">ATPase</fullName>
    </submittedName>
</protein>
<proteinExistence type="predicted"/>
<dbReference type="Proteomes" id="UP000731907">
    <property type="component" value="Unassembled WGS sequence"/>
</dbReference>
<name>A0ABS6J1J1_9RHOB</name>
<sequence length="293" mass="33048">MIYQTGAEFRAAKEKRVVLFGMSGLGKTHLSNLLRDAPKDQGGGWFHYSVDYRIGTRYMGEYIADNFKREAMKVPLLRELLMTDSVYIASNITFDNLAPLSTYLGKPGDPARGGVPFAEYCKRQAQHREAEIAALLDTTRFIDRAHDIYGYDNFVCDSGGSICEVVDPADPDDPVMRALSERLLMVWIKGSDAHRDELIRRFDKAPKPIYYQPDFLATLWEEYLALQGQPAEKVDPDAFLRFGYARILNHRQPRYAAMADWGVTVTAEEVATIRNPAGFADLIAAAIDRHRAT</sequence>
<keyword evidence="2" id="KW-1185">Reference proteome</keyword>
<dbReference type="SUPFAM" id="SSF52540">
    <property type="entry name" value="P-loop containing nucleoside triphosphate hydrolases"/>
    <property type="match status" value="1"/>
</dbReference>
<comment type="caution">
    <text evidence="1">The sequence shown here is derived from an EMBL/GenBank/DDBJ whole genome shotgun (WGS) entry which is preliminary data.</text>
</comment>
<dbReference type="RefSeq" id="WP_161760216.1">
    <property type="nucleotide sequence ID" value="NZ_JAAATX020000001.1"/>
</dbReference>
<reference evidence="1 2" key="1">
    <citation type="submission" date="2021-06" db="EMBL/GenBank/DDBJ databases">
        <title>Rhodobacteraceae bacterium strain HSP-20.</title>
        <authorList>
            <person name="Chen W.-M."/>
        </authorList>
    </citation>
    <scope>NUCLEOTIDE SEQUENCE [LARGE SCALE GENOMIC DNA]</scope>
    <source>
        <strain evidence="1 2">HSP-20</strain>
    </source>
</reference>
<gene>
    <name evidence="1" type="ORF">GU927_000345</name>
</gene>
<organism evidence="1 2">
    <name type="scientific">Paragemmobacter amnigenus</name>
    <dbReference type="NCBI Taxonomy" id="2852097"/>
    <lineage>
        <taxon>Bacteria</taxon>
        <taxon>Pseudomonadati</taxon>
        <taxon>Pseudomonadota</taxon>
        <taxon>Alphaproteobacteria</taxon>
        <taxon>Rhodobacterales</taxon>
        <taxon>Paracoccaceae</taxon>
        <taxon>Paragemmobacter</taxon>
    </lineage>
</organism>